<feature type="domain" description="Cyclic nucleotide-binding" evidence="1">
    <location>
        <begin position="16"/>
        <end position="137"/>
    </location>
</feature>
<dbReference type="Proteomes" id="UP000248079">
    <property type="component" value="Unassembled WGS sequence"/>
</dbReference>
<organism evidence="2 3">
    <name type="scientific">Marinifilum breve</name>
    <dbReference type="NCBI Taxonomy" id="2184082"/>
    <lineage>
        <taxon>Bacteria</taxon>
        <taxon>Pseudomonadati</taxon>
        <taxon>Bacteroidota</taxon>
        <taxon>Bacteroidia</taxon>
        <taxon>Marinilabiliales</taxon>
        <taxon>Marinifilaceae</taxon>
    </lineage>
</organism>
<proteinExistence type="predicted"/>
<dbReference type="Gene3D" id="2.60.120.10">
    <property type="entry name" value="Jelly Rolls"/>
    <property type="match status" value="1"/>
</dbReference>
<evidence type="ECO:0000313" key="2">
    <source>
        <dbReference type="EMBL" id="PXY02409.1"/>
    </source>
</evidence>
<dbReference type="OrthoDB" id="680421at2"/>
<protein>
    <submittedName>
        <fullName evidence="2">Crp/Fnr family transcriptional regulator</fullName>
    </submittedName>
</protein>
<keyword evidence="3" id="KW-1185">Reference proteome</keyword>
<evidence type="ECO:0000259" key="1">
    <source>
        <dbReference type="PROSITE" id="PS50042"/>
    </source>
</evidence>
<dbReference type="AlphaFoldDB" id="A0A2V4A102"/>
<dbReference type="InterPro" id="IPR000595">
    <property type="entry name" value="cNMP-bd_dom"/>
</dbReference>
<dbReference type="RefSeq" id="WP_110360042.1">
    <property type="nucleotide sequence ID" value="NZ_QFLI01000002.1"/>
</dbReference>
<accession>A0A2V4A102</accession>
<dbReference type="SUPFAM" id="SSF51206">
    <property type="entry name" value="cAMP-binding domain-like"/>
    <property type="match status" value="1"/>
</dbReference>
<sequence>MDNDKYILDFKSKIESYAFISEESLNKLKSIIKFKSLVKNEILLNNGSSSKNIYFICKGVLRAYFTNSTGDIYTKNLFFENDIAGSLVSSMLEKPSEFTLEALEDTILISLDYKSYRNLINNNEDLKEFYIAYLEKNWVIDKEQKEVSLILENATERYMKLRGTFPDIDTRIAQQHIASHLGITPTQLSRIRKDLKK</sequence>
<evidence type="ECO:0000313" key="3">
    <source>
        <dbReference type="Proteomes" id="UP000248079"/>
    </source>
</evidence>
<dbReference type="PROSITE" id="PS50042">
    <property type="entry name" value="CNMP_BINDING_3"/>
    <property type="match status" value="1"/>
</dbReference>
<dbReference type="EMBL" id="QFLI01000002">
    <property type="protein sequence ID" value="PXY02409.1"/>
    <property type="molecule type" value="Genomic_DNA"/>
</dbReference>
<dbReference type="InterPro" id="IPR014710">
    <property type="entry name" value="RmlC-like_jellyroll"/>
</dbReference>
<dbReference type="InterPro" id="IPR018490">
    <property type="entry name" value="cNMP-bd_dom_sf"/>
</dbReference>
<comment type="caution">
    <text evidence="2">The sequence shown here is derived from an EMBL/GenBank/DDBJ whole genome shotgun (WGS) entry which is preliminary data.</text>
</comment>
<reference evidence="2 3" key="1">
    <citation type="submission" date="2018-05" db="EMBL/GenBank/DDBJ databases">
        <title>Marinifilum breve JC075T sp. nov., a marine bacterium isolated from Yongle Blue Hole in the South China Sea.</title>
        <authorList>
            <person name="Fu T."/>
        </authorList>
    </citation>
    <scope>NUCLEOTIDE SEQUENCE [LARGE SCALE GENOMIC DNA]</scope>
    <source>
        <strain evidence="2 3">JC075</strain>
    </source>
</reference>
<name>A0A2V4A102_9BACT</name>
<gene>
    <name evidence="2" type="ORF">DF185_07100</name>
</gene>
<dbReference type="Pfam" id="PF00027">
    <property type="entry name" value="cNMP_binding"/>
    <property type="match status" value="1"/>
</dbReference>